<accession>A0A8J9X3V9</accession>
<dbReference type="Proteomes" id="UP000836788">
    <property type="component" value="Chromosome 19"/>
</dbReference>
<name>A0A8J9X3V9_PHATR</name>
<dbReference type="EMBL" id="OU594960">
    <property type="protein sequence ID" value="CAG9283387.1"/>
    <property type="molecule type" value="Genomic_DNA"/>
</dbReference>
<evidence type="ECO:0000256" key="1">
    <source>
        <dbReference type="SAM" id="SignalP"/>
    </source>
</evidence>
<evidence type="ECO:0000313" key="2">
    <source>
        <dbReference type="EMBL" id="CAG9283387.1"/>
    </source>
</evidence>
<gene>
    <name evidence="2" type="ORF">PTTT1_LOCUS22621</name>
</gene>
<proteinExistence type="predicted"/>
<reference evidence="2" key="1">
    <citation type="submission" date="2022-02" db="EMBL/GenBank/DDBJ databases">
        <authorList>
            <person name="Giguere J D."/>
        </authorList>
    </citation>
    <scope>NUCLEOTIDE SEQUENCE</scope>
    <source>
        <strain evidence="2">CCAP 1055/1</strain>
    </source>
</reference>
<protein>
    <submittedName>
        <fullName evidence="2">Uncharacterized protein</fullName>
    </submittedName>
</protein>
<feature type="signal peptide" evidence="1">
    <location>
        <begin position="1"/>
        <end position="21"/>
    </location>
</feature>
<feature type="chain" id="PRO_5035450442" evidence="1">
    <location>
        <begin position="22"/>
        <end position="418"/>
    </location>
</feature>
<sequence length="418" mass="43668">MAFRSALIFLLASSHASAVQAAHGGLKGTKVADQQAHGTQGRRLFRKAEKPVPKMVELPPMEERMDYNDQNFNIVMATDGGDFCFDFDKWCTGIALATMASRSAMSGQTGLNSSDFVNTFALCEVGRLTAQTTGSILVAEGSFDVTRVGQDVNGAGSVQEIDLAVNIQSASVALTSSNNQIEGEIMAEVDGFAYTDTSALCEKLAEEGSGGMMSEFLCAAGTSNSTIFGNSTATIFTNSSAASEAGTVGVIATHVHVKGEDIQEFSASVAGGVASFAFAEASSVAEAVVAAYLDAVADSYTEICQDFIMSTCVDECDLLAGMGLQMDCVGACSGDLCDEDFAVNGLNATSFADSFASSYTESFSRVAYQFVVDAVFQRVEGDNNDVMSFTLGTNSSGPNTLVERTSISQTCISGVVPQ</sequence>
<dbReference type="AlphaFoldDB" id="A0A8J9X3V9"/>
<keyword evidence="1" id="KW-0732">Signal</keyword>
<organism evidence="2">
    <name type="scientific">Phaeodactylum tricornutum</name>
    <name type="common">Diatom</name>
    <dbReference type="NCBI Taxonomy" id="2850"/>
    <lineage>
        <taxon>Eukaryota</taxon>
        <taxon>Sar</taxon>
        <taxon>Stramenopiles</taxon>
        <taxon>Ochrophyta</taxon>
        <taxon>Bacillariophyta</taxon>
        <taxon>Bacillariophyceae</taxon>
        <taxon>Bacillariophycidae</taxon>
        <taxon>Naviculales</taxon>
        <taxon>Phaeodactylaceae</taxon>
        <taxon>Phaeodactylum</taxon>
    </lineage>
</organism>